<protein>
    <submittedName>
        <fullName evidence="1">Uncharacterized protein</fullName>
    </submittedName>
</protein>
<gene>
    <name evidence="1" type="ORF">HICCMSTLAB_LOCUS11011</name>
</gene>
<comment type="caution">
    <text evidence="1">The sequence shown here is derived from an EMBL/GenBank/DDBJ whole genome shotgun (WGS) entry which is preliminary data.</text>
</comment>
<evidence type="ECO:0000313" key="1">
    <source>
        <dbReference type="EMBL" id="CAG5102430.1"/>
    </source>
</evidence>
<feature type="non-terminal residue" evidence="1">
    <location>
        <position position="1"/>
    </location>
</feature>
<keyword evidence="2" id="KW-1185">Reference proteome</keyword>
<dbReference type="Proteomes" id="UP000786811">
    <property type="component" value="Unassembled WGS sequence"/>
</dbReference>
<dbReference type="EMBL" id="CAJNRD030001123">
    <property type="protein sequence ID" value="CAG5102430.1"/>
    <property type="molecule type" value="Genomic_DNA"/>
</dbReference>
<evidence type="ECO:0000313" key="2">
    <source>
        <dbReference type="Proteomes" id="UP000786811"/>
    </source>
</evidence>
<proteinExistence type="predicted"/>
<dbReference type="AlphaFoldDB" id="A0A8J2MRA5"/>
<sequence>MIVQEPVQFNLSRALMTLSKRYCKILVCADIYIINPGNNVSKLACVYVLITELKTCCAAVITAKKLIKKKLDLPADVYILLANVFFELITRLE</sequence>
<organism evidence="1 2">
    <name type="scientific">Cotesia congregata</name>
    <name type="common">Parasitoid wasp</name>
    <name type="synonym">Apanteles congregatus</name>
    <dbReference type="NCBI Taxonomy" id="51543"/>
    <lineage>
        <taxon>Eukaryota</taxon>
        <taxon>Metazoa</taxon>
        <taxon>Ecdysozoa</taxon>
        <taxon>Arthropoda</taxon>
        <taxon>Hexapoda</taxon>
        <taxon>Insecta</taxon>
        <taxon>Pterygota</taxon>
        <taxon>Neoptera</taxon>
        <taxon>Endopterygota</taxon>
        <taxon>Hymenoptera</taxon>
        <taxon>Apocrita</taxon>
        <taxon>Ichneumonoidea</taxon>
        <taxon>Braconidae</taxon>
        <taxon>Microgastrinae</taxon>
        <taxon>Cotesia</taxon>
    </lineage>
</organism>
<name>A0A8J2MRA5_COTCN</name>
<accession>A0A8J2MRA5</accession>
<reference evidence="1" key="1">
    <citation type="submission" date="2021-04" db="EMBL/GenBank/DDBJ databases">
        <authorList>
            <person name="Chebbi M.A.C M."/>
        </authorList>
    </citation>
    <scope>NUCLEOTIDE SEQUENCE</scope>
</reference>